<protein>
    <submittedName>
        <fullName evidence="1">Uncharacterized protein</fullName>
    </submittedName>
</protein>
<evidence type="ECO:0000313" key="1">
    <source>
        <dbReference type="EMBL" id="KAF2158570.1"/>
    </source>
</evidence>
<accession>A0A6A6BX99</accession>
<keyword evidence="2" id="KW-1185">Reference proteome</keyword>
<dbReference type="GeneID" id="54563406"/>
<dbReference type="OrthoDB" id="4493865at2759"/>
<dbReference type="Proteomes" id="UP000799537">
    <property type="component" value="Unassembled WGS sequence"/>
</dbReference>
<name>A0A6A6BX99_ZASCE</name>
<dbReference type="AlphaFoldDB" id="A0A6A6BX99"/>
<dbReference type="EMBL" id="ML993656">
    <property type="protein sequence ID" value="KAF2158570.1"/>
    <property type="molecule type" value="Genomic_DNA"/>
</dbReference>
<gene>
    <name evidence="1" type="ORF">M409DRAFT_30940</name>
</gene>
<reference evidence="1" key="1">
    <citation type="journal article" date="2020" name="Stud. Mycol.">
        <title>101 Dothideomycetes genomes: a test case for predicting lifestyles and emergence of pathogens.</title>
        <authorList>
            <person name="Haridas S."/>
            <person name="Albert R."/>
            <person name="Binder M."/>
            <person name="Bloem J."/>
            <person name="Labutti K."/>
            <person name="Salamov A."/>
            <person name="Andreopoulos B."/>
            <person name="Baker S."/>
            <person name="Barry K."/>
            <person name="Bills G."/>
            <person name="Bluhm B."/>
            <person name="Cannon C."/>
            <person name="Castanera R."/>
            <person name="Culley D."/>
            <person name="Daum C."/>
            <person name="Ezra D."/>
            <person name="Gonzalez J."/>
            <person name="Henrissat B."/>
            <person name="Kuo A."/>
            <person name="Liang C."/>
            <person name="Lipzen A."/>
            <person name="Lutzoni F."/>
            <person name="Magnuson J."/>
            <person name="Mondo S."/>
            <person name="Nolan M."/>
            <person name="Ohm R."/>
            <person name="Pangilinan J."/>
            <person name="Park H.-J."/>
            <person name="Ramirez L."/>
            <person name="Alfaro M."/>
            <person name="Sun H."/>
            <person name="Tritt A."/>
            <person name="Yoshinaga Y."/>
            <person name="Zwiers L.-H."/>
            <person name="Turgeon B."/>
            <person name="Goodwin S."/>
            <person name="Spatafora J."/>
            <person name="Crous P."/>
            <person name="Grigoriev I."/>
        </authorList>
    </citation>
    <scope>NUCLEOTIDE SEQUENCE</scope>
    <source>
        <strain evidence="1">ATCC 36951</strain>
    </source>
</reference>
<evidence type="ECO:0000313" key="2">
    <source>
        <dbReference type="Proteomes" id="UP000799537"/>
    </source>
</evidence>
<dbReference type="RefSeq" id="XP_033659459.1">
    <property type="nucleotide sequence ID" value="XM_033810134.1"/>
</dbReference>
<proteinExistence type="predicted"/>
<organism evidence="1 2">
    <name type="scientific">Zasmidium cellare ATCC 36951</name>
    <dbReference type="NCBI Taxonomy" id="1080233"/>
    <lineage>
        <taxon>Eukaryota</taxon>
        <taxon>Fungi</taxon>
        <taxon>Dikarya</taxon>
        <taxon>Ascomycota</taxon>
        <taxon>Pezizomycotina</taxon>
        <taxon>Dothideomycetes</taxon>
        <taxon>Dothideomycetidae</taxon>
        <taxon>Mycosphaerellales</taxon>
        <taxon>Mycosphaerellaceae</taxon>
        <taxon>Zasmidium</taxon>
    </lineage>
</organism>
<sequence length="69" mass="7892">MDTSLQQSDLEKQQIADQPRLAWEWTSGKSKEPYQPQVLDKCWSREATKAMLISGLKGTATSPALWRRN</sequence>